<dbReference type="SUPFAM" id="SSF53448">
    <property type="entry name" value="Nucleotide-diphospho-sugar transferases"/>
    <property type="match status" value="1"/>
</dbReference>
<protein>
    <recommendedName>
        <fullName evidence="3">DUF707 domain-containing protein</fullName>
    </recommendedName>
</protein>
<dbReference type="InterPro" id="IPR029044">
    <property type="entry name" value="Nucleotide-diphossugar_trans"/>
</dbReference>
<dbReference type="OrthoDB" id="2938920at2"/>
<dbReference type="EMBL" id="RQIS01000014">
    <property type="protein sequence ID" value="RQH04142.1"/>
    <property type="molecule type" value="Genomic_DNA"/>
</dbReference>
<comment type="caution">
    <text evidence="1">The sequence shown here is derived from an EMBL/GenBank/DDBJ whole genome shotgun (WGS) entry which is preliminary data.</text>
</comment>
<dbReference type="RefSeq" id="WP_124152588.1">
    <property type="nucleotide sequence ID" value="NZ_RQIS01000014.1"/>
</dbReference>
<accession>A0A3N6N5F4</accession>
<reference evidence="1 2" key="1">
    <citation type="submission" date="2018-11" db="EMBL/GenBank/DDBJ databases">
        <title>Paraburkholderia sp. DHOA04, isolated from soil.</title>
        <authorList>
            <person name="Gao Z.-H."/>
            <person name="Qiu L.-H."/>
            <person name="Fu J.-C."/>
        </authorList>
    </citation>
    <scope>NUCLEOTIDE SEQUENCE [LARGE SCALE GENOMIC DNA]</scope>
    <source>
        <strain evidence="1 2">DHOA04</strain>
    </source>
</reference>
<evidence type="ECO:0000313" key="2">
    <source>
        <dbReference type="Proteomes" id="UP000272778"/>
    </source>
</evidence>
<name>A0A3N6N5F4_9BURK</name>
<keyword evidence="2" id="KW-1185">Reference proteome</keyword>
<gene>
    <name evidence="1" type="ORF">D1Y85_18790</name>
</gene>
<dbReference type="AlphaFoldDB" id="A0A3N6N5F4"/>
<evidence type="ECO:0000313" key="1">
    <source>
        <dbReference type="EMBL" id="RQH04142.1"/>
    </source>
</evidence>
<proteinExistence type="predicted"/>
<evidence type="ECO:0008006" key="3">
    <source>
        <dbReference type="Google" id="ProtNLM"/>
    </source>
</evidence>
<dbReference type="Proteomes" id="UP000272778">
    <property type="component" value="Unassembled WGS sequence"/>
</dbReference>
<organism evidence="1 2">
    <name type="scientific">Paraburkholderia dinghuensis</name>
    <dbReference type="NCBI Taxonomy" id="2305225"/>
    <lineage>
        <taxon>Bacteria</taxon>
        <taxon>Pseudomonadati</taxon>
        <taxon>Pseudomonadota</taxon>
        <taxon>Betaproteobacteria</taxon>
        <taxon>Burkholderiales</taxon>
        <taxon>Burkholderiaceae</taxon>
        <taxon>Paraburkholderia</taxon>
    </lineage>
</organism>
<sequence length="314" mass="35539">MKSDNLIIVRAGKDSLHTKWLENTDGEPVDFDVLVAAHHKDAMKNDSGHVKYIFIPGTKVHGWDIVLSEHHDFISTYQRIALIDDDIDSDAGTLNRCFAFGRDHGLSIWQPSLTHDSYATYGACLQNERFLLRHVNHVEMMCPFFEASVLREISPLFSLGFESGIDLVWCSIARDLGGRCAIIDACTVTHTKPVGGQKQLNGFIGKNYEDDIFEILRLFDMKWPSWVAETAIDRADNTIHTGISLRLSPTRLLLTFHLAPKGTRLLRLKALLDHIRHQLFRQPYYGKSTLEKISRVGKRPPKAISTLTHTAHTI</sequence>